<keyword evidence="1" id="KW-1133">Transmembrane helix</keyword>
<organism evidence="3 4">
    <name type="scientific">Endozoicomonas gorgoniicola</name>
    <dbReference type="NCBI Taxonomy" id="1234144"/>
    <lineage>
        <taxon>Bacteria</taxon>
        <taxon>Pseudomonadati</taxon>
        <taxon>Pseudomonadota</taxon>
        <taxon>Gammaproteobacteria</taxon>
        <taxon>Oceanospirillales</taxon>
        <taxon>Endozoicomonadaceae</taxon>
        <taxon>Endozoicomonas</taxon>
    </lineage>
</organism>
<sequence>MKKTVWATGLFAALVATSAWSLPLEEHRVRPEASENIQTTGASQRLTGLKPDRGLVERGIFECIYHDNESTSTNKVLVRGTGSCGFLDASEDYEPKRKRVASYVNSHLPGVFQPENTNCFAVQSREEDKGRNNKISEYIEQMDQLPFSQDERFQLQDERLQSVIKVEEFIQKELLGDTHYRKALHNEQLCDVLLVTENEAGQSNAGVRSCAKSCLDGLGMFAKWAGGWAWTGMKKTGIPAVGAYVTSWVTTSPLWDAITGSITGVLYGAWNKEVHQTPIGTSFTVGDFVMATGVFVYLYKNRR</sequence>
<accession>A0ABT3N3F4</accession>
<protein>
    <submittedName>
        <fullName evidence="3">Uncharacterized protein</fullName>
    </submittedName>
</protein>
<comment type="caution">
    <text evidence="3">The sequence shown here is derived from an EMBL/GenBank/DDBJ whole genome shotgun (WGS) entry which is preliminary data.</text>
</comment>
<keyword evidence="4" id="KW-1185">Reference proteome</keyword>
<dbReference type="Proteomes" id="UP001209854">
    <property type="component" value="Unassembled WGS sequence"/>
</dbReference>
<evidence type="ECO:0000256" key="1">
    <source>
        <dbReference type="SAM" id="Phobius"/>
    </source>
</evidence>
<keyword evidence="2" id="KW-0732">Signal</keyword>
<gene>
    <name evidence="3" type="ORF">NX722_26730</name>
</gene>
<dbReference type="EMBL" id="JAPFCC010000001">
    <property type="protein sequence ID" value="MCW7556159.1"/>
    <property type="molecule type" value="Genomic_DNA"/>
</dbReference>
<name>A0ABT3N3F4_9GAMM</name>
<evidence type="ECO:0000313" key="4">
    <source>
        <dbReference type="Proteomes" id="UP001209854"/>
    </source>
</evidence>
<evidence type="ECO:0000313" key="3">
    <source>
        <dbReference type="EMBL" id="MCW7556159.1"/>
    </source>
</evidence>
<feature type="chain" id="PRO_5046350181" evidence="2">
    <location>
        <begin position="22"/>
        <end position="303"/>
    </location>
</feature>
<dbReference type="RefSeq" id="WP_262565870.1">
    <property type="nucleotide sequence ID" value="NZ_JAPFCC010000001.1"/>
</dbReference>
<keyword evidence="1" id="KW-0472">Membrane</keyword>
<proteinExistence type="predicted"/>
<feature type="signal peptide" evidence="2">
    <location>
        <begin position="1"/>
        <end position="21"/>
    </location>
</feature>
<feature type="transmembrane region" description="Helical" evidence="1">
    <location>
        <begin position="279"/>
        <end position="299"/>
    </location>
</feature>
<evidence type="ECO:0000256" key="2">
    <source>
        <dbReference type="SAM" id="SignalP"/>
    </source>
</evidence>
<reference evidence="3 4" key="1">
    <citation type="submission" date="2022-10" db="EMBL/GenBank/DDBJ databases">
        <title>High-quality genome sequences of two octocoral-associated bacteria, Endozoicomonas euniceicola EF212 and Endozoicomonas gorgoniicola PS125.</title>
        <authorList>
            <person name="Chiou Y.-J."/>
            <person name="Chen Y.-H."/>
        </authorList>
    </citation>
    <scope>NUCLEOTIDE SEQUENCE [LARGE SCALE GENOMIC DNA]</scope>
    <source>
        <strain evidence="3 4">PS125</strain>
    </source>
</reference>
<keyword evidence="1" id="KW-0812">Transmembrane</keyword>